<keyword evidence="5" id="KW-1185">Reference proteome</keyword>
<reference evidence="4 5" key="1">
    <citation type="submission" date="2019-06" db="EMBL/GenBank/DDBJ databases">
        <title>Sequencing the genomes of 1000 actinobacteria strains.</title>
        <authorList>
            <person name="Klenk H.-P."/>
        </authorList>
    </citation>
    <scope>NUCLEOTIDE SEQUENCE [LARGE SCALE GENOMIC DNA]</scope>
    <source>
        <strain evidence="4 5">DSM 20427</strain>
    </source>
</reference>
<keyword evidence="1" id="KW-0378">Hydrolase</keyword>
<dbReference type="CDD" id="cd24158">
    <property type="entry name" value="NUDIX_ADPRase_Rv1700"/>
    <property type="match status" value="1"/>
</dbReference>
<dbReference type="Proteomes" id="UP000319804">
    <property type="component" value="Unassembled WGS sequence"/>
</dbReference>
<evidence type="ECO:0000256" key="1">
    <source>
        <dbReference type="ARBA" id="ARBA00022801"/>
    </source>
</evidence>
<evidence type="ECO:0000256" key="2">
    <source>
        <dbReference type="SAM" id="MobiDB-lite"/>
    </source>
</evidence>
<sequence length="233" mass="25042">MTELSAGLADEPAEVEIIRTERVFHGRVWDVRRDEFAYNGASIVREYVDHTGAVAVLALDDDDRMLLIKQYRHPVRMRDWEIPAGLLDIAGEDPLTAAQRELAEEADLAAAQWDVLGEFTTSPGGSDEAIRIYLARGLTATAEAFDRDEEEADIEVRWASLDEVVDAVLARRVQNPSLIVGALAAHASRARGWSTLAPADSPWPGRPRPRGGDAGSAAGAAESGAAESGAAAE</sequence>
<evidence type="ECO:0000313" key="5">
    <source>
        <dbReference type="Proteomes" id="UP000319804"/>
    </source>
</evidence>
<feature type="domain" description="Nudix hydrolase" evidence="3">
    <location>
        <begin position="49"/>
        <end position="182"/>
    </location>
</feature>
<dbReference type="PANTHER" id="PTHR11839:SF31">
    <property type="entry name" value="ADP-RIBOSE PYROPHOSPHATASE"/>
    <property type="match status" value="1"/>
</dbReference>
<dbReference type="AlphaFoldDB" id="A0A4Y3UMX2"/>
<gene>
    <name evidence="4" type="ORF">FHX68_0090</name>
</gene>
<organism evidence="4 5">
    <name type="scientific">Microbacterium lacticum</name>
    <dbReference type="NCBI Taxonomy" id="33885"/>
    <lineage>
        <taxon>Bacteria</taxon>
        <taxon>Bacillati</taxon>
        <taxon>Actinomycetota</taxon>
        <taxon>Actinomycetes</taxon>
        <taxon>Micrococcales</taxon>
        <taxon>Microbacteriaceae</taxon>
        <taxon>Microbacterium</taxon>
    </lineage>
</organism>
<name>A0A4Y3UMX2_9MICO</name>
<proteinExistence type="predicted"/>
<dbReference type="GO" id="GO:0006753">
    <property type="term" value="P:nucleoside phosphate metabolic process"/>
    <property type="evidence" value="ECO:0007669"/>
    <property type="project" value="TreeGrafter"/>
</dbReference>
<dbReference type="InterPro" id="IPR015797">
    <property type="entry name" value="NUDIX_hydrolase-like_dom_sf"/>
</dbReference>
<dbReference type="GO" id="GO:0005829">
    <property type="term" value="C:cytosol"/>
    <property type="evidence" value="ECO:0007669"/>
    <property type="project" value="TreeGrafter"/>
</dbReference>
<dbReference type="InterPro" id="IPR000086">
    <property type="entry name" value="NUDIX_hydrolase_dom"/>
</dbReference>
<dbReference type="PANTHER" id="PTHR11839">
    <property type="entry name" value="UDP/ADP-SUGAR PYROPHOSPHATASE"/>
    <property type="match status" value="1"/>
</dbReference>
<dbReference type="Gene3D" id="3.90.79.10">
    <property type="entry name" value="Nucleoside Triphosphate Pyrophosphohydrolase"/>
    <property type="match status" value="1"/>
</dbReference>
<dbReference type="OrthoDB" id="9806150at2"/>
<dbReference type="PROSITE" id="PS51462">
    <property type="entry name" value="NUDIX"/>
    <property type="match status" value="1"/>
</dbReference>
<dbReference type="SUPFAM" id="SSF55811">
    <property type="entry name" value="Nudix"/>
    <property type="match status" value="1"/>
</dbReference>
<accession>A0A4Y3UMX2</accession>
<protein>
    <submittedName>
        <fullName evidence="4">ADP-ribose pyrophosphatase</fullName>
    </submittedName>
</protein>
<dbReference type="EMBL" id="VFPS01000001">
    <property type="protein sequence ID" value="TQN00023.1"/>
    <property type="molecule type" value="Genomic_DNA"/>
</dbReference>
<dbReference type="Pfam" id="PF00293">
    <property type="entry name" value="NUDIX"/>
    <property type="match status" value="1"/>
</dbReference>
<dbReference type="RefSeq" id="WP_141380912.1">
    <property type="nucleotide sequence ID" value="NZ_BJNA01000038.1"/>
</dbReference>
<feature type="compositionally biased region" description="Low complexity" evidence="2">
    <location>
        <begin position="215"/>
        <end position="233"/>
    </location>
</feature>
<dbReference type="GO" id="GO:0016787">
    <property type="term" value="F:hydrolase activity"/>
    <property type="evidence" value="ECO:0007669"/>
    <property type="project" value="UniProtKB-KW"/>
</dbReference>
<comment type="caution">
    <text evidence="4">The sequence shown here is derived from an EMBL/GenBank/DDBJ whole genome shotgun (WGS) entry which is preliminary data.</text>
</comment>
<dbReference type="GO" id="GO:0019693">
    <property type="term" value="P:ribose phosphate metabolic process"/>
    <property type="evidence" value="ECO:0007669"/>
    <property type="project" value="TreeGrafter"/>
</dbReference>
<evidence type="ECO:0000313" key="4">
    <source>
        <dbReference type="EMBL" id="TQN00023.1"/>
    </source>
</evidence>
<feature type="region of interest" description="Disordered" evidence="2">
    <location>
        <begin position="194"/>
        <end position="233"/>
    </location>
</feature>
<evidence type="ECO:0000259" key="3">
    <source>
        <dbReference type="PROSITE" id="PS51462"/>
    </source>
</evidence>